<evidence type="ECO:0000259" key="3">
    <source>
        <dbReference type="PROSITE" id="PS51083"/>
    </source>
</evidence>
<gene>
    <name evidence="4" type="ORF">B0H67DRAFT_546223</name>
</gene>
<evidence type="ECO:0000256" key="1">
    <source>
        <dbReference type="PROSITE-ProRule" id="PRU00453"/>
    </source>
</evidence>
<dbReference type="Gene3D" id="3.30.60.190">
    <property type="match status" value="1"/>
</dbReference>
<dbReference type="CDD" id="cd23024">
    <property type="entry name" value="zf-HIT_ZNHIT2-3"/>
    <property type="match status" value="1"/>
</dbReference>
<dbReference type="GO" id="GO:0008270">
    <property type="term" value="F:zinc ion binding"/>
    <property type="evidence" value="ECO:0007669"/>
    <property type="project" value="UniProtKB-UniRule"/>
</dbReference>
<organism evidence="4 5">
    <name type="scientific">Lasiosphaeris hirsuta</name>
    <dbReference type="NCBI Taxonomy" id="260670"/>
    <lineage>
        <taxon>Eukaryota</taxon>
        <taxon>Fungi</taxon>
        <taxon>Dikarya</taxon>
        <taxon>Ascomycota</taxon>
        <taxon>Pezizomycotina</taxon>
        <taxon>Sordariomycetes</taxon>
        <taxon>Sordariomycetidae</taxon>
        <taxon>Sordariales</taxon>
        <taxon>Lasiosphaeriaceae</taxon>
        <taxon>Lasiosphaeris</taxon>
    </lineage>
</organism>
<feature type="compositionally biased region" description="Pro residues" evidence="2">
    <location>
        <begin position="100"/>
        <end position="119"/>
    </location>
</feature>
<dbReference type="PROSITE" id="PS51083">
    <property type="entry name" value="ZF_HIT"/>
    <property type="match status" value="1"/>
</dbReference>
<evidence type="ECO:0000313" key="4">
    <source>
        <dbReference type="EMBL" id="KAK0705294.1"/>
    </source>
</evidence>
<keyword evidence="5" id="KW-1185">Reference proteome</keyword>
<dbReference type="EMBL" id="JAUKUA010000007">
    <property type="protein sequence ID" value="KAK0705294.1"/>
    <property type="molecule type" value="Genomic_DNA"/>
</dbReference>
<comment type="caution">
    <text evidence="4">The sequence shown here is derived from an EMBL/GenBank/DDBJ whole genome shotgun (WGS) entry which is preliminary data.</text>
</comment>
<name>A0AA39ZXH0_9PEZI</name>
<feature type="region of interest" description="Disordered" evidence="2">
    <location>
        <begin position="91"/>
        <end position="120"/>
    </location>
</feature>
<proteinExistence type="predicted"/>
<keyword evidence="1" id="KW-0479">Metal-binding</keyword>
<keyword evidence="1" id="KW-0863">Zinc-finger</keyword>
<dbReference type="InterPro" id="IPR007529">
    <property type="entry name" value="Znf_HIT"/>
</dbReference>
<sequence>MSPLQGDGGAAPPPSPLAAVQADEGPAPAGLEAGLSDSSTAREDETATTTARRRTPPCGVCSKEDAGKYKCPRCSLAYCSVACNRIHKENHPPAELQQQPQPPPSPPSETPPQIHPGPVDPYSILLEHRTEFDRLFKKYPRLESELFQIQETTLPPSDSASISSGATLPLKLPQQYPGAGGGGKCQPMWTREVGLRKGAAALRKARTDPGDRGDGVREYCELVLYLLAQNKTAATAQGARPGRGPPVEVPDATSLVRQEIMAEEARTVERLLQEEGGVDRDR</sequence>
<feature type="domain" description="HIT-type" evidence="3">
    <location>
        <begin position="58"/>
        <end position="94"/>
    </location>
</feature>
<feature type="region of interest" description="Disordered" evidence="2">
    <location>
        <begin position="1"/>
        <end position="66"/>
    </location>
</feature>
<dbReference type="AlphaFoldDB" id="A0AA39ZXH0"/>
<keyword evidence="1" id="KW-0862">Zinc</keyword>
<dbReference type="PROSITE" id="PS00028">
    <property type="entry name" value="ZINC_FINGER_C2H2_1"/>
    <property type="match status" value="1"/>
</dbReference>
<evidence type="ECO:0000313" key="5">
    <source>
        <dbReference type="Proteomes" id="UP001172102"/>
    </source>
</evidence>
<dbReference type="SUPFAM" id="SSF144232">
    <property type="entry name" value="HIT/MYND zinc finger-like"/>
    <property type="match status" value="1"/>
</dbReference>
<reference evidence="4" key="1">
    <citation type="submission" date="2023-06" db="EMBL/GenBank/DDBJ databases">
        <title>Genome-scale phylogeny and comparative genomics of the fungal order Sordariales.</title>
        <authorList>
            <consortium name="Lawrence Berkeley National Laboratory"/>
            <person name="Hensen N."/>
            <person name="Bonometti L."/>
            <person name="Westerberg I."/>
            <person name="Brannstrom I.O."/>
            <person name="Guillou S."/>
            <person name="Cros-Aarteil S."/>
            <person name="Calhoun S."/>
            <person name="Haridas S."/>
            <person name="Kuo A."/>
            <person name="Mondo S."/>
            <person name="Pangilinan J."/>
            <person name="Riley R."/>
            <person name="Labutti K."/>
            <person name="Andreopoulos B."/>
            <person name="Lipzen A."/>
            <person name="Chen C."/>
            <person name="Yanf M."/>
            <person name="Daum C."/>
            <person name="Ng V."/>
            <person name="Clum A."/>
            <person name="Steindorff A."/>
            <person name="Ohm R."/>
            <person name="Martin F."/>
            <person name="Silar P."/>
            <person name="Natvig D."/>
            <person name="Lalanne C."/>
            <person name="Gautier V."/>
            <person name="Ament-Velasquez S.L."/>
            <person name="Kruys A."/>
            <person name="Hutchinson M.I."/>
            <person name="Powell A.J."/>
            <person name="Barry K."/>
            <person name="Miller A.N."/>
            <person name="Grigoriev I.V."/>
            <person name="Debuchy R."/>
            <person name="Gladieux P."/>
            <person name="Thoren M.H."/>
            <person name="Johannesson H."/>
        </authorList>
    </citation>
    <scope>NUCLEOTIDE SEQUENCE</scope>
    <source>
        <strain evidence="4">SMH4607-1</strain>
    </source>
</reference>
<dbReference type="Proteomes" id="UP001172102">
    <property type="component" value="Unassembled WGS sequence"/>
</dbReference>
<dbReference type="Pfam" id="PF04438">
    <property type="entry name" value="zf-HIT"/>
    <property type="match status" value="1"/>
</dbReference>
<dbReference type="InterPro" id="IPR013087">
    <property type="entry name" value="Znf_C2H2_type"/>
</dbReference>
<protein>
    <recommendedName>
        <fullName evidence="3">HIT-type domain-containing protein</fullName>
    </recommendedName>
</protein>
<evidence type="ECO:0000256" key="2">
    <source>
        <dbReference type="SAM" id="MobiDB-lite"/>
    </source>
</evidence>
<accession>A0AA39ZXH0</accession>